<proteinExistence type="predicted"/>
<organism evidence="1 2">
    <name type="scientific">Lentisphaera araneosa HTCC2155</name>
    <dbReference type="NCBI Taxonomy" id="313628"/>
    <lineage>
        <taxon>Bacteria</taxon>
        <taxon>Pseudomonadati</taxon>
        <taxon>Lentisphaerota</taxon>
        <taxon>Lentisphaeria</taxon>
        <taxon>Lentisphaerales</taxon>
        <taxon>Lentisphaeraceae</taxon>
        <taxon>Lentisphaera</taxon>
    </lineage>
</organism>
<dbReference type="AlphaFoldDB" id="A6DHJ9"/>
<reference evidence="1 2" key="1">
    <citation type="journal article" date="2010" name="J. Bacteriol.">
        <title>Genome sequence of Lentisphaera araneosa HTCC2155T, the type species of the order Lentisphaerales in the phylum Lentisphaerae.</title>
        <authorList>
            <person name="Thrash J.C."/>
            <person name="Cho J.C."/>
            <person name="Vergin K.L."/>
            <person name="Morris R.M."/>
            <person name="Giovannoni S.J."/>
        </authorList>
    </citation>
    <scope>NUCLEOTIDE SEQUENCE [LARGE SCALE GENOMIC DNA]</scope>
    <source>
        <strain evidence="1 2">HTCC2155</strain>
    </source>
</reference>
<dbReference type="STRING" id="313628.LNTAR_14737"/>
<protein>
    <recommendedName>
        <fullName evidence="3">AB hydrolase-1 domain-containing protein</fullName>
    </recommendedName>
</protein>
<sequence length="197" mass="21957">MIYLLPGMGANREMYKDWEQPGRYTFLDWPRFHNEASLSEVAKRIIEENDIRSSDLVGGSSLGGIIAIEIDKLLNNPKVILLGSAIDLSEINSLLLKLSALSDYAPVKLIQLLTGKYDNSLLNMFSESDPKFIKAMCKLIASWEGYLSLPDKLIRIHGTQDLVINCPQVGCEKLSAGHLIAMSHPKQCQELIKKQLG</sequence>
<dbReference type="EMBL" id="ABCK01000003">
    <property type="protein sequence ID" value="EDM29082.1"/>
    <property type="molecule type" value="Genomic_DNA"/>
</dbReference>
<accession>A6DHJ9</accession>
<dbReference type="Gene3D" id="3.40.50.1820">
    <property type="entry name" value="alpha/beta hydrolase"/>
    <property type="match status" value="1"/>
</dbReference>
<dbReference type="Proteomes" id="UP000004947">
    <property type="component" value="Unassembled WGS sequence"/>
</dbReference>
<comment type="caution">
    <text evidence="1">The sequence shown here is derived from an EMBL/GenBank/DDBJ whole genome shotgun (WGS) entry which is preliminary data.</text>
</comment>
<dbReference type="SUPFAM" id="SSF53474">
    <property type="entry name" value="alpha/beta-Hydrolases"/>
    <property type="match status" value="1"/>
</dbReference>
<gene>
    <name evidence="1" type="ORF">LNTAR_14737</name>
</gene>
<dbReference type="InterPro" id="IPR029058">
    <property type="entry name" value="AB_hydrolase_fold"/>
</dbReference>
<keyword evidence="2" id="KW-1185">Reference proteome</keyword>
<name>A6DHJ9_9BACT</name>
<evidence type="ECO:0000313" key="1">
    <source>
        <dbReference type="EMBL" id="EDM29082.1"/>
    </source>
</evidence>
<dbReference type="eggNOG" id="COG3319">
    <property type="taxonomic scope" value="Bacteria"/>
</dbReference>
<evidence type="ECO:0008006" key="3">
    <source>
        <dbReference type="Google" id="ProtNLM"/>
    </source>
</evidence>
<dbReference type="OrthoDB" id="5431180at2"/>
<evidence type="ECO:0000313" key="2">
    <source>
        <dbReference type="Proteomes" id="UP000004947"/>
    </source>
</evidence>
<dbReference type="RefSeq" id="WP_007277384.1">
    <property type="nucleotide sequence ID" value="NZ_ABCK01000003.1"/>
</dbReference>